<feature type="compositionally biased region" description="Polar residues" evidence="2">
    <location>
        <begin position="705"/>
        <end position="715"/>
    </location>
</feature>
<gene>
    <name evidence="4" type="ORF">RFI_24864</name>
</gene>
<feature type="region of interest" description="Disordered" evidence="2">
    <location>
        <begin position="75"/>
        <end position="100"/>
    </location>
</feature>
<dbReference type="EMBL" id="ASPP01021340">
    <property type="protein sequence ID" value="ETO12512.1"/>
    <property type="molecule type" value="Genomic_DNA"/>
</dbReference>
<dbReference type="InterPro" id="IPR035979">
    <property type="entry name" value="RBD_domain_sf"/>
</dbReference>
<feature type="region of interest" description="Disordered" evidence="2">
    <location>
        <begin position="194"/>
        <end position="280"/>
    </location>
</feature>
<feature type="compositionally biased region" description="Basic and acidic residues" evidence="2">
    <location>
        <begin position="682"/>
        <end position="695"/>
    </location>
</feature>
<feature type="compositionally biased region" description="Polar residues" evidence="2">
    <location>
        <begin position="812"/>
        <end position="824"/>
    </location>
</feature>
<dbReference type="InterPro" id="IPR013087">
    <property type="entry name" value="Znf_C2H2_type"/>
</dbReference>
<feature type="region of interest" description="Disordered" evidence="2">
    <location>
        <begin position="638"/>
        <end position="824"/>
    </location>
</feature>
<dbReference type="PROSITE" id="PS50102">
    <property type="entry name" value="RRM"/>
    <property type="match status" value="1"/>
</dbReference>
<organism evidence="4 5">
    <name type="scientific">Reticulomyxa filosa</name>
    <dbReference type="NCBI Taxonomy" id="46433"/>
    <lineage>
        <taxon>Eukaryota</taxon>
        <taxon>Sar</taxon>
        <taxon>Rhizaria</taxon>
        <taxon>Retaria</taxon>
        <taxon>Foraminifera</taxon>
        <taxon>Monothalamids</taxon>
        <taxon>Reticulomyxidae</taxon>
        <taxon>Reticulomyxa</taxon>
    </lineage>
</organism>
<feature type="compositionally biased region" description="Low complexity" evidence="2">
    <location>
        <begin position="199"/>
        <end position="278"/>
    </location>
</feature>
<feature type="domain" description="RRM" evidence="3">
    <location>
        <begin position="333"/>
        <end position="412"/>
    </location>
</feature>
<dbReference type="SUPFAM" id="SSF54928">
    <property type="entry name" value="RNA-binding domain, RBD"/>
    <property type="match status" value="1"/>
</dbReference>
<feature type="compositionally biased region" description="Polar residues" evidence="2">
    <location>
        <begin position="648"/>
        <end position="661"/>
    </location>
</feature>
<protein>
    <recommendedName>
        <fullName evidence="3">RRM domain-containing protein</fullName>
    </recommendedName>
</protein>
<feature type="compositionally biased region" description="Polar residues" evidence="2">
    <location>
        <begin position="81"/>
        <end position="91"/>
    </location>
</feature>
<feature type="non-terminal residue" evidence="4">
    <location>
        <position position="1"/>
    </location>
</feature>
<evidence type="ECO:0000259" key="3">
    <source>
        <dbReference type="PROSITE" id="PS50102"/>
    </source>
</evidence>
<dbReference type="GO" id="GO:0003723">
    <property type="term" value="F:RNA binding"/>
    <property type="evidence" value="ECO:0007669"/>
    <property type="project" value="UniProtKB-UniRule"/>
</dbReference>
<dbReference type="Gene3D" id="3.30.70.330">
    <property type="match status" value="1"/>
</dbReference>
<keyword evidence="1" id="KW-0694">RNA-binding</keyword>
<feature type="compositionally biased region" description="Basic and acidic residues" evidence="2">
    <location>
        <begin position="638"/>
        <end position="647"/>
    </location>
</feature>
<comment type="caution">
    <text evidence="4">The sequence shown here is derived from an EMBL/GenBank/DDBJ whole genome shotgun (WGS) entry which is preliminary data.</text>
</comment>
<dbReference type="InterPro" id="IPR012677">
    <property type="entry name" value="Nucleotide-bd_a/b_plait_sf"/>
</dbReference>
<feature type="compositionally biased region" description="Basic and acidic residues" evidence="2">
    <location>
        <begin position="719"/>
        <end position="740"/>
    </location>
</feature>
<feature type="compositionally biased region" description="Basic and acidic residues" evidence="2">
    <location>
        <begin position="747"/>
        <end position="759"/>
    </location>
</feature>
<evidence type="ECO:0000256" key="1">
    <source>
        <dbReference type="PROSITE-ProRule" id="PRU00176"/>
    </source>
</evidence>
<evidence type="ECO:0000256" key="2">
    <source>
        <dbReference type="SAM" id="MobiDB-lite"/>
    </source>
</evidence>
<proteinExistence type="predicted"/>
<evidence type="ECO:0000313" key="4">
    <source>
        <dbReference type="EMBL" id="ETO12512.1"/>
    </source>
</evidence>
<name>X6MGH4_RETFI</name>
<dbReference type="PROSITE" id="PS00028">
    <property type="entry name" value="ZINC_FINGER_C2H2_1"/>
    <property type="match status" value="2"/>
</dbReference>
<evidence type="ECO:0000313" key="5">
    <source>
        <dbReference type="Proteomes" id="UP000023152"/>
    </source>
</evidence>
<dbReference type="AlphaFoldDB" id="X6MGH4"/>
<dbReference type="InterPro" id="IPR000504">
    <property type="entry name" value="RRM_dom"/>
</dbReference>
<reference evidence="4 5" key="1">
    <citation type="journal article" date="2013" name="Curr. Biol.">
        <title>The Genome of the Foraminiferan Reticulomyxa filosa.</title>
        <authorList>
            <person name="Glockner G."/>
            <person name="Hulsmann N."/>
            <person name="Schleicher M."/>
            <person name="Noegel A.A."/>
            <person name="Eichinger L."/>
            <person name="Gallinger C."/>
            <person name="Pawlowski J."/>
            <person name="Sierra R."/>
            <person name="Euteneuer U."/>
            <person name="Pillet L."/>
            <person name="Moustafa A."/>
            <person name="Platzer M."/>
            <person name="Groth M."/>
            <person name="Szafranski K."/>
            <person name="Schliwa M."/>
        </authorList>
    </citation>
    <scope>NUCLEOTIDE SEQUENCE [LARGE SCALE GENOMIC DNA]</scope>
</reference>
<keyword evidence="5" id="KW-1185">Reference proteome</keyword>
<sequence>EAYEARQNILAVGFYEYQRARDEQSSFPSKSTTYIKAVPSGKDRNKIRKNLFDIDMEKDYYPQVDLDKPLTDINSVRKHGQSVSSNSTTPGESGDKEKQTNADVIFATNVSKFETVSITEICVLYNTPCGCPAESLQIKKNTFSEDVTNTNNGQTDGGNVNVSSECKFVVDDIVRYQGQVFTIGGFGPLGKGYKHQTDSKTANTDNNNASANSNTNTDTNSNSNSSSNDNANTDTSSTSVTNTNINSNTNSNTNSNSNSNSSENATSSSNTSATTNSNKLETVSDTTASIIAGGIVKTPIIYINEVGGNRNLDVSGADLNKVISRLVLHCRYPRMMIADLPNHLPKEELQKRLKSLFFKNGVSNVVRFDPVMNDNTNMFVSFKSKADRESALEKLKGAEMNNYVLAFVKADDSEANDIGCDEPMHEHMYYCNVCSIGLLHKYALRTHIKSTSHVSEISKKSRLKLTEIESKLPLNKCILCDESVNGDWKSHLLSPKHDNNNILMMLSLVRCQVTQQYECQVCRYSINSSYEYFKHCRTPPHQTGLEEAIEPCPSYNRKNVGCNNDRCQFKHVCVACGAAIPRHRCLNCRGQEICNMFNRGQHGCHFPASQCHRKHVCLQCGADHPKAGCPQLGLSHKKFDDSGRDITDTNNPFAPRSTLNKPPQDRSRGPFGSSIERKRTHPERDRENRERERGAVRGRLGGNRIQGTTNNSGGMTFSRGERDRDNTRRPIDYRGRDNNRRSINTGRYDRGDRDRERRSGFGQIEDNNYNRHGPGHWPPQTQRRPPDDFGPPNMSWPHGQQPGHSYPLPHQNWGNQGWRANNQW</sequence>
<accession>X6MGH4</accession>
<dbReference type="Proteomes" id="UP000023152">
    <property type="component" value="Unassembled WGS sequence"/>
</dbReference>
<dbReference type="SMART" id="SM00355">
    <property type="entry name" value="ZnF_C2H2"/>
    <property type="match status" value="2"/>
</dbReference>